<organism evidence="1 2">
    <name type="scientific">Sporanaerobium hydrogeniformans</name>
    <dbReference type="NCBI Taxonomy" id="3072179"/>
    <lineage>
        <taxon>Bacteria</taxon>
        <taxon>Bacillati</taxon>
        <taxon>Bacillota</taxon>
        <taxon>Clostridia</taxon>
        <taxon>Lachnospirales</taxon>
        <taxon>Lachnospiraceae</taxon>
        <taxon>Sporanaerobium</taxon>
    </lineage>
</organism>
<keyword evidence="2" id="KW-1185">Reference proteome</keyword>
<reference evidence="1" key="1">
    <citation type="submission" date="2017-10" db="EMBL/GenBank/DDBJ databases">
        <title>Genome sequence of cellulolytic Lachnospiraceae bacterium XHS1971 isolated from hotspring sediment.</title>
        <authorList>
            <person name="Vasudevan G."/>
            <person name="Joshi A.J."/>
            <person name="Hivarkar S."/>
            <person name="Lanjekar V.B."/>
            <person name="Dhakephalkar P.K."/>
            <person name="Dagar S."/>
        </authorList>
    </citation>
    <scope>NUCLEOTIDE SEQUENCE</scope>
    <source>
        <strain evidence="1">XHS1971</strain>
    </source>
</reference>
<proteinExistence type="predicted"/>
<accession>A0AC61DDW1</accession>
<dbReference type="EMBL" id="PEDL01000006">
    <property type="protein sequence ID" value="PHV70881.1"/>
    <property type="molecule type" value="Genomic_DNA"/>
</dbReference>
<comment type="caution">
    <text evidence="1">The sequence shown here is derived from an EMBL/GenBank/DDBJ whole genome shotgun (WGS) entry which is preliminary data.</text>
</comment>
<dbReference type="Proteomes" id="UP000224460">
    <property type="component" value="Unassembled WGS sequence"/>
</dbReference>
<evidence type="ECO:0000313" key="1">
    <source>
        <dbReference type="EMBL" id="PHV70881.1"/>
    </source>
</evidence>
<name>A0AC61DDW1_9FIRM</name>
<protein>
    <submittedName>
        <fullName evidence="1">Uncharacterized protein</fullName>
    </submittedName>
</protein>
<evidence type="ECO:0000313" key="2">
    <source>
        <dbReference type="Proteomes" id="UP000224460"/>
    </source>
</evidence>
<gene>
    <name evidence="1" type="ORF">CS063_07605</name>
</gene>
<sequence length="128" mass="14859">MNYLLLLPDYQIVRLDSEEITKRYIAEYYIQDLESHAEERDLNIGELTAKNVEDMCTTLGATDDACKIYSWENILKALEDKSLGQEEKISLHNFLLDIPMEKRIKCPGDLGDLLSMTEETYHDELLIK</sequence>